<evidence type="ECO:0000256" key="3">
    <source>
        <dbReference type="PIRSR" id="PIRSR004848-1"/>
    </source>
</evidence>
<dbReference type="EMBL" id="OU892284">
    <property type="protein sequence ID" value="CAG9772861.1"/>
    <property type="molecule type" value="Genomic_DNA"/>
</dbReference>
<dbReference type="InterPro" id="IPR029066">
    <property type="entry name" value="PLP-binding_barrel"/>
</dbReference>
<evidence type="ECO:0000313" key="7">
    <source>
        <dbReference type="Proteomes" id="UP001152799"/>
    </source>
</evidence>
<dbReference type="GO" id="GO:0030170">
    <property type="term" value="F:pyridoxal phosphate binding"/>
    <property type="evidence" value="ECO:0007669"/>
    <property type="project" value="UniProtKB-UniRule"/>
</dbReference>
<accession>A0A9N9QNA9</accession>
<dbReference type="PANTHER" id="PTHR10146:SF14">
    <property type="entry name" value="PYRIDOXAL PHOSPHATE HOMEOSTASIS PROTEIN"/>
    <property type="match status" value="1"/>
</dbReference>
<protein>
    <recommendedName>
        <fullName evidence="2">Pyridoxal phosphate homeostasis protein</fullName>
        <shortName evidence="2">PLP homeostasis protein</shortName>
    </recommendedName>
</protein>
<proteinExistence type="inferred from homology"/>
<evidence type="ECO:0000313" key="6">
    <source>
        <dbReference type="EMBL" id="CAG9772861.1"/>
    </source>
</evidence>
<evidence type="ECO:0000256" key="4">
    <source>
        <dbReference type="RuleBase" id="RU004514"/>
    </source>
</evidence>
<dbReference type="FunFam" id="3.20.20.10:FF:000007">
    <property type="entry name" value="Pyridoxal phosphate homeostasis protein"/>
    <property type="match status" value="1"/>
</dbReference>
<sequence>MIRAMAEINVKQGIRSVLQKIEEACARRSSEFEDIKPRLVAVSKIKPNELIIQAYEEGQRHFGENYVKELDEKSHSPDILEKCKDIKWHFIGHLQSNKVNKVLAVPNLYLIETLDSKKLATQLNKNWPNFSPPDTKLNVFIQVNTSQEDQKNGINPSEVNSLAEYILKDCKNLNLKGLMTIGVYDYDMTLGPNPDFVCLKKCRDDCCKELGLDWRDLELSMGMSTDYEMAIELGSTNVRVGSSIFGARPQKI</sequence>
<feature type="modified residue" description="N6-(pyridoxal phosphate)lysine" evidence="2 3">
    <location>
        <position position="44"/>
    </location>
</feature>
<evidence type="ECO:0000256" key="2">
    <source>
        <dbReference type="HAMAP-Rule" id="MF_03225"/>
    </source>
</evidence>
<dbReference type="SUPFAM" id="SSF51419">
    <property type="entry name" value="PLP-binding barrel"/>
    <property type="match status" value="1"/>
</dbReference>
<comment type="function">
    <text evidence="2">Pyridoxal 5'-phosphate (PLP)-binding protein, which may be involved in intracellular homeostatic regulation of pyridoxal 5'-phosphate (PLP), the active form of vitamin B6.</text>
</comment>
<comment type="similarity">
    <text evidence="2 4">Belongs to the pyridoxal phosphate-binding protein YggS/PROSC family.</text>
</comment>
<dbReference type="Pfam" id="PF01168">
    <property type="entry name" value="Ala_racemase_N"/>
    <property type="match status" value="1"/>
</dbReference>
<dbReference type="PROSITE" id="PS01211">
    <property type="entry name" value="UPF0001"/>
    <property type="match status" value="1"/>
</dbReference>
<feature type="domain" description="Alanine racemase N-terminal" evidence="5">
    <location>
        <begin position="36"/>
        <end position="249"/>
    </location>
</feature>
<dbReference type="PANTHER" id="PTHR10146">
    <property type="entry name" value="PROLINE SYNTHETASE CO-TRANSCRIBED BACTERIAL HOMOLOG PROTEIN"/>
    <property type="match status" value="1"/>
</dbReference>
<dbReference type="NCBIfam" id="TIGR00044">
    <property type="entry name" value="YggS family pyridoxal phosphate-dependent enzyme"/>
    <property type="match status" value="1"/>
</dbReference>
<reference evidence="6" key="1">
    <citation type="submission" date="2022-01" db="EMBL/GenBank/DDBJ databases">
        <authorList>
            <person name="King R."/>
        </authorList>
    </citation>
    <scope>NUCLEOTIDE SEQUENCE</scope>
</reference>
<dbReference type="Gene3D" id="3.20.20.10">
    <property type="entry name" value="Alanine racemase"/>
    <property type="match status" value="1"/>
</dbReference>
<dbReference type="CDD" id="cd06822">
    <property type="entry name" value="PLPDE_III_YBL036c_euk"/>
    <property type="match status" value="1"/>
</dbReference>
<evidence type="ECO:0000259" key="5">
    <source>
        <dbReference type="Pfam" id="PF01168"/>
    </source>
</evidence>
<comment type="cofactor">
    <cofactor evidence="3">
        <name>pyridoxal 5'-phosphate</name>
        <dbReference type="ChEBI" id="CHEBI:597326"/>
    </cofactor>
</comment>
<keyword evidence="1 2" id="KW-0663">Pyridoxal phosphate</keyword>
<gene>
    <name evidence="6" type="ORF">CEUTPL_LOCUS13263</name>
</gene>
<dbReference type="Proteomes" id="UP001152799">
    <property type="component" value="Chromosome 8"/>
</dbReference>
<organism evidence="6 7">
    <name type="scientific">Ceutorhynchus assimilis</name>
    <name type="common">cabbage seed weevil</name>
    <dbReference type="NCBI Taxonomy" id="467358"/>
    <lineage>
        <taxon>Eukaryota</taxon>
        <taxon>Metazoa</taxon>
        <taxon>Ecdysozoa</taxon>
        <taxon>Arthropoda</taxon>
        <taxon>Hexapoda</taxon>
        <taxon>Insecta</taxon>
        <taxon>Pterygota</taxon>
        <taxon>Neoptera</taxon>
        <taxon>Endopterygota</taxon>
        <taxon>Coleoptera</taxon>
        <taxon>Polyphaga</taxon>
        <taxon>Cucujiformia</taxon>
        <taxon>Curculionidae</taxon>
        <taxon>Ceutorhynchinae</taxon>
        <taxon>Ceutorhynchus</taxon>
    </lineage>
</organism>
<dbReference type="InterPro" id="IPR001608">
    <property type="entry name" value="Ala_racemase_N"/>
</dbReference>
<evidence type="ECO:0000256" key="1">
    <source>
        <dbReference type="ARBA" id="ARBA00022898"/>
    </source>
</evidence>
<dbReference type="AlphaFoldDB" id="A0A9N9QNA9"/>
<dbReference type="OrthoDB" id="10264196at2759"/>
<dbReference type="HAMAP" id="MF_02087">
    <property type="entry name" value="PLP_homeostasis"/>
    <property type="match status" value="1"/>
</dbReference>
<name>A0A9N9QNA9_9CUCU</name>
<dbReference type="PIRSF" id="PIRSF004848">
    <property type="entry name" value="YBL036c_PLPDEIII"/>
    <property type="match status" value="1"/>
</dbReference>
<keyword evidence="7" id="KW-1185">Reference proteome</keyword>
<dbReference type="InterPro" id="IPR011078">
    <property type="entry name" value="PyrdxlP_homeostasis"/>
</dbReference>